<reference evidence="3 4" key="1">
    <citation type="submission" date="2020-04" db="EMBL/GenBank/DDBJ databases">
        <title>Ralstonia insidiosa genome sequencing and assembly.</title>
        <authorList>
            <person name="Martins R.C.R."/>
            <person name="Perdigao-Neto L.V."/>
            <person name="Levin A.S.S."/>
            <person name="Costa S.F."/>
        </authorList>
    </citation>
    <scope>NUCLEOTIDE SEQUENCE [LARGE SCALE GENOMIC DNA]</scope>
    <source>
        <strain evidence="3 4">5047</strain>
    </source>
</reference>
<organism evidence="3 4">
    <name type="scientific">Ralstonia insidiosa</name>
    <dbReference type="NCBI Taxonomy" id="190721"/>
    <lineage>
        <taxon>Bacteria</taxon>
        <taxon>Pseudomonadati</taxon>
        <taxon>Pseudomonadota</taxon>
        <taxon>Betaproteobacteria</taxon>
        <taxon>Burkholderiales</taxon>
        <taxon>Burkholderiaceae</taxon>
        <taxon>Ralstonia</taxon>
    </lineage>
</organism>
<evidence type="ECO:0000256" key="2">
    <source>
        <dbReference type="SAM" id="SignalP"/>
    </source>
</evidence>
<gene>
    <name evidence="3" type="ORF">HGR00_18555</name>
</gene>
<comment type="caution">
    <text evidence="3">The sequence shown here is derived from an EMBL/GenBank/DDBJ whole genome shotgun (WGS) entry which is preliminary data.</text>
</comment>
<dbReference type="EMBL" id="JABBZM010000017">
    <property type="protein sequence ID" value="NMV39916.1"/>
    <property type="molecule type" value="Genomic_DNA"/>
</dbReference>
<keyword evidence="2" id="KW-0732">Signal</keyword>
<name>A0A848P5L2_9RALS</name>
<dbReference type="Proteomes" id="UP000575469">
    <property type="component" value="Unassembled WGS sequence"/>
</dbReference>
<sequence>MRRKLILPLLVIAALCGACSKEQPAPASESAAAKDKPSEDAGLDKVYGGLTSNSVKRSKSE</sequence>
<accession>A0A848P5L2</accession>
<feature type="region of interest" description="Disordered" evidence="1">
    <location>
        <begin position="23"/>
        <end position="61"/>
    </location>
</feature>
<feature type="signal peptide" evidence="2">
    <location>
        <begin position="1"/>
        <end position="20"/>
    </location>
</feature>
<evidence type="ECO:0000313" key="3">
    <source>
        <dbReference type="EMBL" id="NMV39916.1"/>
    </source>
</evidence>
<proteinExistence type="predicted"/>
<dbReference type="RefSeq" id="WP_169340859.1">
    <property type="nucleotide sequence ID" value="NZ_JABBZM010000017.1"/>
</dbReference>
<feature type="compositionally biased region" description="Basic and acidic residues" evidence="1">
    <location>
        <begin position="32"/>
        <end position="43"/>
    </location>
</feature>
<dbReference type="AlphaFoldDB" id="A0A848P5L2"/>
<protein>
    <submittedName>
        <fullName evidence="3">Uncharacterized protein</fullName>
    </submittedName>
</protein>
<feature type="chain" id="PRO_5032747884" evidence="2">
    <location>
        <begin position="21"/>
        <end position="61"/>
    </location>
</feature>
<evidence type="ECO:0000256" key="1">
    <source>
        <dbReference type="SAM" id="MobiDB-lite"/>
    </source>
</evidence>
<evidence type="ECO:0000313" key="4">
    <source>
        <dbReference type="Proteomes" id="UP000575469"/>
    </source>
</evidence>